<feature type="compositionally biased region" description="Pro residues" evidence="1">
    <location>
        <begin position="183"/>
        <end position="196"/>
    </location>
</feature>
<keyword evidence="2" id="KW-0472">Membrane</keyword>
<keyword evidence="4" id="KW-1185">Reference proteome</keyword>
<dbReference type="Proteomes" id="UP000250266">
    <property type="component" value="Unassembled WGS sequence"/>
</dbReference>
<gene>
    <name evidence="3" type="ORF">K432DRAFT_395818</name>
</gene>
<protein>
    <submittedName>
        <fullName evidence="3">Uncharacterized protein</fullName>
    </submittedName>
</protein>
<evidence type="ECO:0000256" key="2">
    <source>
        <dbReference type="SAM" id="Phobius"/>
    </source>
</evidence>
<feature type="transmembrane region" description="Helical" evidence="2">
    <location>
        <begin position="112"/>
        <end position="131"/>
    </location>
</feature>
<evidence type="ECO:0000313" key="3">
    <source>
        <dbReference type="EMBL" id="OCK77188.1"/>
    </source>
</evidence>
<dbReference type="EMBL" id="KV745147">
    <property type="protein sequence ID" value="OCK77188.1"/>
    <property type="molecule type" value="Genomic_DNA"/>
</dbReference>
<name>A0A8E2E4R9_9PEZI</name>
<sequence length="212" mass="21582">MPVSTLELPARLTCPTLRRMVVRTGRGCAARAVAAGPEARRVREGAGWGPADSSWGLSKVGPVGGGFVLGFGVTLGFGPVSGGHAVEYGAVGRGLIVRFGATLGFKLPGGGFVVGLVAALGFTPIIAAAFVAAKATGVISLCTTTIALSTCVILNPVNPPLLNPPGHQNPLPSLIHLLAPNTPYNPPTNSQPPPSNSYPYRSCSPDSLPRAQ</sequence>
<evidence type="ECO:0000256" key="1">
    <source>
        <dbReference type="SAM" id="MobiDB-lite"/>
    </source>
</evidence>
<feature type="region of interest" description="Disordered" evidence="1">
    <location>
        <begin position="182"/>
        <end position="212"/>
    </location>
</feature>
<accession>A0A8E2E4R9</accession>
<organism evidence="3 4">
    <name type="scientific">Lepidopterella palustris CBS 459.81</name>
    <dbReference type="NCBI Taxonomy" id="1314670"/>
    <lineage>
        <taxon>Eukaryota</taxon>
        <taxon>Fungi</taxon>
        <taxon>Dikarya</taxon>
        <taxon>Ascomycota</taxon>
        <taxon>Pezizomycotina</taxon>
        <taxon>Dothideomycetes</taxon>
        <taxon>Pleosporomycetidae</taxon>
        <taxon>Mytilinidiales</taxon>
        <taxon>Argynnaceae</taxon>
        <taxon>Lepidopterella</taxon>
    </lineage>
</organism>
<keyword evidence="2" id="KW-1133">Transmembrane helix</keyword>
<keyword evidence="2" id="KW-0812">Transmembrane</keyword>
<evidence type="ECO:0000313" key="4">
    <source>
        <dbReference type="Proteomes" id="UP000250266"/>
    </source>
</evidence>
<feature type="transmembrane region" description="Helical" evidence="2">
    <location>
        <begin position="138"/>
        <end position="157"/>
    </location>
</feature>
<reference evidence="3 4" key="1">
    <citation type="journal article" date="2016" name="Nat. Commun.">
        <title>Ectomycorrhizal ecology is imprinted in the genome of the dominant symbiotic fungus Cenococcum geophilum.</title>
        <authorList>
            <consortium name="DOE Joint Genome Institute"/>
            <person name="Peter M."/>
            <person name="Kohler A."/>
            <person name="Ohm R.A."/>
            <person name="Kuo A."/>
            <person name="Krutzmann J."/>
            <person name="Morin E."/>
            <person name="Arend M."/>
            <person name="Barry K.W."/>
            <person name="Binder M."/>
            <person name="Choi C."/>
            <person name="Clum A."/>
            <person name="Copeland A."/>
            <person name="Grisel N."/>
            <person name="Haridas S."/>
            <person name="Kipfer T."/>
            <person name="LaButti K."/>
            <person name="Lindquist E."/>
            <person name="Lipzen A."/>
            <person name="Maire R."/>
            <person name="Meier B."/>
            <person name="Mihaltcheva S."/>
            <person name="Molinier V."/>
            <person name="Murat C."/>
            <person name="Poggeler S."/>
            <person name="Quandt C.A."/>
            <person name="Sperisen C."/>
            <person name="Tritt A."/>
            <person name="Tisserant E."/>
            <person name="Crous P.W."/>
            <person name="Henrissat B."/>
            <person name="Nehls U."/>
            <person name="Egli S."/>
            <person name="Spatafora J.W."/>
            <person name="Grigoriev I.V."/>
            <person name="Martin F.M."/>
        </authorList>
    </citation>
    <scope>NUCLEOTIDE SEQUENCE [LARGE SCALE GENOMIC DNA]</scope>
    <source>
        <strain evidence="3 4">CBS 459.81</strain>
    </source>
</reference>
<proteinExistence type="predicted"/>
<dbReference type="AlphaFoldDB" id="A0A8E2E4R9"/>